<keyword evidence="2" id="KW-1185">Reference proteome</keyword>
<feature type="non-terminal residue" evidence="1">
    <location>
        <position position="29"/>
    </location>
</feature>
<dbReference type="EMBL" id="KI517609">
    <property type="protein sequence ID" value="ESQ37373.1"/>
    <property type="molecule type" value="Genomic_DNA"/>
</dbReference>
<evidence type="ECO:0000313" key="2">
    <source>
        <dbReference type="Proteomes" id="UP000030689"/>
    </source>
</evidence>
<dbReference type="Proteomes" id="UP000030689">
    <property type="component" value="Unassembled WGS sequence"/>
</dbReference>
<dbReference type="KEGG" id="eus:EUTSA_v100026330m"/>
<accession>V4LC65</accession>
<proteinExistence type="predicted"/>
<sequence>MAKIAQVMIPEASRYRLLLSCPSGFSLSQ</sequence>
<dbReference type="Gramene" id="ESQ37373">
    <property type="protein sequence ID" value="ESQ37373"/>
    <property type="gene ID" value="EUTSA_v100026330mg"/>
</dbReference>
<name>V4LC65_EUTSA</name>
<organism evidence="1 2">
    <name type="scientific">Eutrema salsugineum</name>
    <name type="common">Saltwater cress</name>
    <name type="synonym">Sisymbrium salsugineum</name>
    <dbReference type="NCBI Taxonomy" id="72664"/>
    <lineage>
        <taxon>Eukaryota</taxon>
        <taxon>Viridiplantae</taxon>
        <taxon>Streptophyta</taxon>
        <taxon>Embryophyta</taxon>
        <taxon>Tracheophyta</taxon>
        <taxon>Spermatophyta</taxon>
        <taxon>Magnoliopsida</taxon>
        <taxon>eudicotyledons</taxon>
        <taxon>Gunneridae</taxon>
        <taxon>Pentapetalae</taxon>
        <taxon>rosids</taxon>
        <taxon>malvids</taxon>
        <taxon>Brassicales</taxon>
        <taxon>Brassicaceae</taxon>
        <taxon>Eutremeae</taxon>
        <taxon>Eutrema</taxon>
    </lineage>
</organism>
<protein>
    <submittedName>
        <fullName evidence="1">Uncharacterized protein</fullName>
    </submittedName>
</protein>
<gene>
    <name evidence="1" type="ORF">EUTSA_v100026330mg</name>
</gene>
<reference evidence="1 2" key="1">
    <citation type="journal article" date="2013" name="Front. Plant Sci.">
        <title>The Reference Genome of the Halophytic Plant Eutrema salsugineum.</title>
        <authorList>
            <person name="Yang R."/>
            <person name="Jarvis D.E."/>
            <person name="Chen H."/>
            <person name="Beilstein M.A."/>
            <person name="Grimwood J."/>
            <person name="Jenkins J."/>
            <person name="Shu S."/>
            <person name="Prochnik S."/>
            <person name="Xin M."/>
            <person name="Ma C."/>
            <person name="Schmutz J."/>
            <person name="Wing R.A."/>
            <person name="Mitchell-Olds T."/>
            <person name="Schumaker K.S."/>
            <person name="Wang X."/>
        </authorList>
    </citation>
    <scope>NUCLEOTIDE SEQUENCE [LARGE SCALE GENOMIC DNA]</scope>
</reference>
<dbReference type="AlphaFoldDB" id="V4LC65"/>
<evidence type="ECO:0000313" key="1">
    <source>
        <dbReference type="EMBL" id="ESQ37373.1"/>
    </source>
</evidence>